<dbReference type="InterPro" id="IPR053265">
    <property type="entry name" value="Serpin"/>
</dbReference>
<evidence type="ECO:0000256" key="2">
    <source>
        <dbReference type="ARBA" id="ARBA00022900"/>
    </source>
</evidence>
<dbReference type="FunFam" id="3.30.60.30:FF:000067">
    <property type="entry name" value="Thrombin inhibitor rhodniin"/>
    <property type="match status" value="1"/>
</dbReference>
<evidence type="ECO:0000313" key="6">
    <source>
        <dbReference type="EMBL" id="CAH0725523.1"/>
    </source>
</evidence>
<feature type="domain" description="Kazal-like" evidence="5">
    <location>
        <begin position="8"/>
        <end position="54"/>
    </location>
</feature>
<dbReference type="PROSITE" id="PS51465">
    <property type="entry name" value="KAZAL_2"/>
    <property type="match status" value="3"/>
</dbReference>
<dbReference type="Proteomes" id="UP000838878">
    <property type="component" value="Chromosome 5"/>
</dbReference>
<organism evidence="6 7">
    <name type="scientific">Brenthis ino</name>
    <name type="common">lesser marbled fritillary</name>
    <dbReference type="NCBI Taxonomy" id="405034"/>
    <lineage>
        <taxon>Eukaryota</taxon>
        <taxon>Metazoa</taxon>
        <taxon>Ecdysozoa</taxon>
        <taxon>Arthropoda</taxon>
        <taxon>Hexapoda</taxon>
        <taxon>Insecta</taxon>
        <taxon>Pterygota</taxon>
        <taxon>Neoptera</taxon>
        <taxon>Endopterygota</taxon>
        <taxon>Lepidoptera</taxon>
        <taxon>Glossata</taxon>
        <taxon>Ditrysia</taxon>
        <taxon>Papilionoidea</taxon>
        <taxon>Nymphalidae</taxon>
        <taxon>Heliconiinae</taxon>
        <taxon>Argynnini</taxon>
        <taxon>Brenthis</taxon>
    </lineage>
</organism>
<evidence type="ECO:0000313" key="7">
    <source>
        <dbReference type="Proteomes" id="UP000838878"/>
    </source>
</evidence>
<name>A0A8J9USR7_9NEOP</name>
<dbReference type="PANTHER" id="PTHR21131">
    <property type="entry name" value="SERINE-TYPE ENDOPEPTIDASE INHIBITOR"/>
    <property type="match status" value="1"/>
</dbReference>
<dbReference type="GO" id="GO:0004867">
    <property type="term" value="F:serine-type endopeptidase inhibitor activity"/>
    <property type="evidence" value="ECO:0007669"/>
    <property type="project" value="UniProtKB-KW"/>
</dbReference>
<dbReference type="SUPFAM" id="SSF100895">
    <property type="entry name" value="Kazal-type serine protease inhibitors"/>
    <property type="match status" value="3"/>
</dbReference>
<proteinExistence type="predicted"/>
<keyword evidence="1" id="KW-0646">Protease inhibitor</keyword>
<feature type="non-terminal residue" evidence="6">
    <location>
        <position position="157"/>
    </location>
</feature>
<accession>A0A8J9USR7</accession>
<evidence type="ECO:0000256" key="3">
    <source>
        <dbReference type="ARBA" id="ARBA00023157"/>
    </source>
</evidence>
<dbReference type="InterPro" id="IPR036058">
    <property type="entry name" value="Kazal_dom_sf"/>
</dbReference>
<keyword evidence="3" id="KW-1015">Disulfide bond</keyword>
<sequence>MIYRFGIIFLIGVCVSYTTALPPCVCTRNMKPVCGSDGETYSNECMLRCQKETKPDLTLVRPGACDEEPICFCTFEFNPICGTNGVTYSNECSLKCERQKVDIAYRGECRQKREQPCICSRHKSPVCASNGNTYSNECMMRCADADLTVVKHKSCDS</sequence>
<dbReference type="PANTHER" id="PTHR21131:SF0">
    <property type="entry name" value="GEO10195P1-RELATED"/>
    <property type="match status" value="1"/>
</dbReference>
<dbReference type="OrthoDB" id="126772at2759"/>
<dbReference type="SMART" id="SM00280">
    <property type="entry name" value="KAZAL"/>
    <property type="match status" value="3"/>
</dbReference>
<feature type="domain" description="Kazal-like" evidence="5">
    <location>
        <begin position="112"/>
        <end position="157"/>
    </location>
</feature>
<dbReference type="GO" id="GO:0005615">
    <property type="term" value="C:extracellular space"/>
    <property type="evidence" value="ECO:0007669"/>
    <property type="project" value="TreeGrafter"/>
</dbReference>
<dbReference type="AlphaFoldDB" id="A0A8J9USR7"/>
<keyword evidence="2" id="KW-0722">Serine protease inhibitor</keyword>
<gene>
    <name evidence="6" type="ORF">BINO364_LOCUS11098</name>
</gene>
<feature type="signal peptide" evidence="4">
    <location>
        <begin position="1"/>
        <end position="20"/>
    </location>
</feature>
<protein>
    <recommendedName>
        <fullName evidence="5">Kazal-like domain-containing protein</fullName>
    </recommendedName>
</protein>
<dbReference type="PROSITE" id="PS00282">
    <property type="entry name" value="KAZAL_1"/>
    <property type="match status" value="3"/>
</dbReference>
<evidence type="ECO:0000256" key="1">
    <source>
        <dbReference type="ARBA" id="ARBA00022690"/>
    </source>
</evidence>
<dbReference type="CDD" id="cd00104">
    <property type="entry name" value="KAZAL_FS"/>
    <property type="match status" value="3"/>
</dbReference>
<dbReference type="EMBL" id="OV170225">
    <property type="protein sequence ID" value="CAH0725523.1"/>
    <property type="molecule type" value="Genomic_DNA"/>
</dbReference>
<feature type="chain" id="PRO_5035421232" description="Kazal-like domain-containing protein" evidence="4">
    <location>
        <begin position="21"/>
        <end position="157"/>
    </location>
</feature>
<feature type="domain" description="Kazal-like" evidence="5">
    <location>
        <begin position="59"/>
        <end position="111"/>
    </location>
</feature>
<dbReference type="Pfam" id="PF07648">
    <property type="entry name" value="Kazal_2"/>
    <property type="match status" value="1"/>
</dbReference>
<dbReference type="InterPro" id="IPR002350">
    <property type="entry name" value="Kazal_dom"/>
</dbReference>
<keyword evidence="7" id="KW-1185">Reference proteome</keyword>
<reference evidence="6" key="1">
    <citation type="submission" date="2021-12" db="EMBL/GenBank/DDBJ databases">
        <authorList>
            <person name="Martin H S."/>
        </authorList>
    </citation>
    <scope>NUCLEOTIDE SEQUENCE</scope>
</reference>
<keyword evidence="4" id="KW-0732">Signal</keyword>
<dbReference type="Pfam" id="PF00050">
    <property type="entry name" value="Kazal_1"/>
    <property type="match status" value="2"/>
</dbReference>
<evidence type="ECO:0000256" key="4">
    <source>
        <dbReference type="SAM" id="SignalP"/>
    </source>
</evidence>
<dbReference type="Gene3D" id="3.30.60.30">
    <property type="match status" value="3"/>
</dbReference>
<evidence type="ECO:0000259" key="5">
    <source>
        <dbReference type="PROSITE" id="PS51465"/>
    </source>
</evidence>